<dbReference type="GO" id="GO:1990072">
    <property type="term" value="C:TRAPPIII protein complex"/>
    <property type="evidence" value="ECO:0007669"/>
    <property type="project" value="TreeGrafter"/>
</dbReference>
<keyword evidence="3" id="KW-1185">Reference proteome</keyword>
<dbReference type="InterPro" id="IPR024420">
    <property type="entry name" value="TRAPP_III_complex_Trs85"/>
</dbReference>
<dbReference type="Proteomes" id="UP001445335">
    <property type="component" value="Unassembled WGS sequence"/>
</dbReference>
<dbReference type="AlphaFoldDB" id="A0AAW1QVB1"/>
<evidence type="ECO:0000256" key="1">
    <source>
        <dbReference type="SAM" id="MobiDB-lite"/>
    </source>
</evidence>
<name>A0AAW1QVB1_9CHLO</name>
<reference evidence="2 3" key="1">
    <citation type="journal article" date="2024" name="Nat. Commun.">
        <title>Phylogenomics reveals the evolutionary origins of lichenization in chlorophyte algae.</title>
        <authorList>
            <person name="Puginier C."/>
            <person name="Libourel C."/>
            <person name="Otte J."/>
            <person name="Skaloud P."/>
            <person name="Haon M."/>
            <person name="Grisel S."/>
            <person name="Petersen M."/>
            <person name="Berrin J.G."/>
            <person name="Delaux P.M."/>
            <person name="Dal Grande F."/>
            <person name="Keller J."/>
        </authorList>
    </citation>
    <scope>NUCLEOTIDE SEQUENCE [LARGE SCALE GENOMIC DNA]</scope>
    <source>
        <strain evidence="2 3">SAG 245.80</strain>
    </source>
</reference>
<sequence length="1234" mass="128802">MELKSWIPERFTPVVMVVTTPEAEEMVQLNNGLTVVEMLRPHGVFHNLSVPVRTVGEQSYRIRELKLRLHYASSLFQPTPEAAEEYLQGVVKAATQGCESEPAPDIAACLRKGEPPGATPWFDTYQREFMRMLAFGELETFDHPVACLLVAHAGAEDPVQTFQALWAGAALPPLMRAGVMELRLLLHHLLLHDDSRHAEGGYQRAEEKLRVARAALGHAAVGLARVNSGSGDPASQVGYAADPGRWAAALAGAPRDGGAGELAARPAPPPGGLGARLTGANQEALAACLQDLAVRSLLPALEGRVRALNHQVTSTRRGLRNQLKTLLWRKASPAPGAQSGGRESPRPSSSGGSGSGAASVEGQMRALADLAFLMQDYETAASTLRLLAGDLRADKAWRQYAAAQEMLGLALVMLGAPPADAAAAFKEAFLRYSSAAAGPGRPGKDCVRLATRAALLTAAHARSHGNYGEANFALMKAHFPEEGLRAALLLEQAALCLLRVAPPALRKFAFHMVLAGLRYSSCGQSALGARAYRQVLGLYAGRQWAFIEEHLHSVLGARRKEAGDAAGALEHFAAMLVCPQSPRAWQATYLRQFLDTVAAAAAAQGESPVLDLPLPEVDAANVTVVCDDQVCHADGAARALPDEAWRRLEAPLLPGVEAGLPSWLDGGSSRSLAALPAACCVAGEALTVGVILTNPLALDLALSAVRLLYEHDCGEPDDAEAEEQTLSLAPGQRTTLQLVLRVRRAGALTLRGLEWTLNGHARGRRLFEPRRARGRRGRGLAKAPASGSLSFTVLAPAPCLQVALEALPGALLVGELAHARLVLTNAGPAPLRALRCTAAGPDLHLTPDVDGAAGRSATEVGAGLKGAGLGLGLLFSGGRAVYAWPPALELAPGARLEWPLWVHPRAAGALDVSLAFCYEPAQAAQEGMKYRLLRLRRVVDVAPALALTATLTPSVADLNQLLLRLDAEDLQGAGGLRMRQLSCTRPGWGVCSLQAAGSAPPAQETLKPGNSALQPAAPARASEALDAALGAGERAALFFRLHPPDAAAPRINGDAGAGGDAGGPPRLGLHHMYNVLPRGTEAVRAVAQSPARVLHDFGAHGACVAVLRLGLRSCLPERVTVTVSTGAGAETAAWRIREGGDAAAGAGAAPAPAASLDQAAGLRSGAEYVWVAATHTLLPDLAPGAAADVALQVAVFAPGMYEVGDYSIAWTRAGSGVAGGSCPGPSFLFSVEAV</sequence>
<comment type="caution">
    <text evidence="2">The sequence shown here is derived from an EMBL/GenBank/DDBJ whole genome shotgun (WGS) entry which is preliminary data.</text>
</comment>
<evidence type="ECO:0000313" key="3">
    <source>
        <dbReference type="Proteomes" id="UP001445335"/>
    </source>
</evidence>
<feature type="compositionally biased region" description="Low complexity" evidence="1">
    <location>
        <begin position="340"/>
        <end position="358"/>
    </location>
</feature>
<gene>
    <name evidence="2" type="ORF">WJX81_000447</name>
</gene>
<feature type="region of interest" description="Disordered" evidence="1">
    <location>
        <begin position="331"/>
        <end position="358"/>
    </location>
</feature>
<dbReference type="Pfam" id="PF12739">
    <property type="entry name" value="TRAPPC-Trs85"/>
    <property type="match status" value="1"/>
</dbReference>
<protein>
    <recommendedName>
        <fullName evidence="4">Trafficking protein particle complex subunit 11 domain-containing protein</fullName>
    </recommendedName>
</protein>
<proteinExistence type="predicted"/>
<organism evidence="2 3">
    <name type="scientific">Elliptochloris bilobata</name>
    <dbReference type="NCBI Taxonomy" id="381761"/>
    <lineage>
        <taxon>Eukaryota</taxon>
        <taxon>Viridiplantae</taxon>
        <taxon>Chlorophyta</taxon>
        <taxon>core chlorophytes</taxon>
        <taxon>Trebouxiophyceae</taxon>
        <taxon>Trebouxiophyceae incertae sedis</taxon>
        <taxon>Elliptochloris clade</taxon>
        <taxon>Elliptochloris</taxon>
    </lineage>
</organism>
<evidence type="ECO:0000313" key="2">
    <source>
        <dbReference type="EMBL" id="KAK9825400.1"/>
    </source>
</evidence>
<accession>A0AAW1QVB1</accession>
<dbReference type="EMBL" id="JALJOU010000074">
    <property type="protein sequence ID" value="KAK9825400.1"/>
    <property type="molecule type" value="Genomic_DNA"/>
</dbReference>
<dbReference type="PANTHER" id="PTHR12975">
    <property type="entry name" value="TRANSPORT PROTEIN TRAPP"/>
    <property type="match status" value="1"/>
</dbReference>
<evidence type="ECO:0008006" key="4">
    <source>
        <dbReference type="Google" id="ProtNLM"/>
    </source>
</evidence>
<dbReference type="PANTHER" id="PTHR12975:SF6">
    <property type="entry name" value="TRAFFICKING PROTEIN PARTICLE COMPLEX SUBUNIT 8"/>
    <property type="match status" value="1"/>
</dbReference>